<dbReference type="InterPro" id="IPR006664">
    <property type="entry name" value="OMP_bac"/>
</dbReference>
<dbReference type="InterPro" id="IPR006665">
    <property type="entry name" value="OmpA-like"/>
</dbReference>
<evidence type="ECO:0000313" key="9">
    <source>
        <dbReference type="Proteomes" id="UP000282423"/>
    </source>
</evidence>
<feature type="compositionally biased region" description="Polar residues" evidence="5">
    <location>
        <begin position="45"/>
        <end position="60"/>
    </location>
</feature>
<comment type="caution">
    <text evidence="8">The sequence shown here is derived from an EMBL/GenBank/DDBJ whole genome shotgun (WGS) entry which is preliminary data.</text>
</comment>
<evidence type="ECO:0000313" key="8">
    <source>
        <dbReference type="EMBL" id="RKO69148.1"/>
    </source>
</evidence>
<comment type="subcellular location">
    <subcellularLocation>
        <location evidence="1">Cell outer membrane</location>
    </subcellularLocation>
</comment>
<feature type="region of interest" description="Disordered" evidence="5">
    <location>
        <begin position="391"/>
        <end position="412"/>
    </location>
</feature>
<evidence type="ECO:0000256" key="4">
    <source>
        <dbReference type="PROSITE-ProRule" id="PRU00473"/>
    </source>
</evidence>
<feature type="compositionally biased region" description="Basic and acidic residues" evidence="5">
    <location>
        <begin position="62"/>
        <end position="72"/>
    </location>
</feature>
<keyword evidence="3" id="KW-0998">Cell outer membrane</keyword>
<feature type="domain" description="OmpA-like" evidence="7">
    <location>
        <begin position="307"/>
        <end position="419"/>
    </location>
</feature>
<dbReference type="PANTHER" id="PTHR30329:SF21">
    <property type="entry name" value="LIPOPROTEIN YIAD-RELATED"/>
    <property type="match status" value="1"/>
</dbReference>
<feature type="signal peptide" evidence="6">
    <location>
        <begin position="1"/>
        <end position="19"/>
    </location>
</feature>
<dbReference type="RefSeq" id="WP_121126582.1">
    <property type="nucleotide sequence ID" value="NZ_RBWS01000022.1"/>
</dbReference>
<dbReference type="EMBL" id="RBWS01000022">
    <property type="protein sequence ID" value="RKO69148.1"/>
    <property type="molecule type" value="Genomic_DNA"/>
</dbReference>
<organism evidence="8 9">
    <name type="scientific">Sphingobacterium puteale</name>
    <dbReference type="NCBI Taxonomy" id="2420510"/>
    <lineage>
        <taxon>Bacteria</taxon>
        <taxon>Pseudomonadati</taxon>
        <taxon>Bacteroidota</taxon>
        <taxon>Sphingobacteriia</taxon>
        <taxon>Sphingobacteriales</taxon>
        <taxon>Sphingobacteriaceae</taxon>
        <taxon>Sphingobacterium</taxon>
    </lineage>
</organism>
<dbReference type="PRINTS" id="PR01021">
    <property type="entry name" value="OMPADOMAIN"/>
</dbReference>
<dbReference type="GO" id="GO:0009279">
    <property type="term" value="C:cell outer membrane"/>
    <property type="evidence" value="ECO:0007669"/>
    <property type="project" value="UniProtKB-SubCell"/>
</dbReference>
<dbReference type="AlphaFoldDB" id="A0A420VRZ8"/>
<dbReference type="PROSITE" id="PS51123">
    <property type="entry name" value="OMPA_2"/>
    <property type="match status" value="1"/>
</dbReference>
<proteinExistence type="predicted"/>
<evidence type="ECO:0000256" key="6">
    <source>
        <dbReference type="SAM" id="SignalP"/>
    </source>
</evidence>
<dbReference type="Gene3D" id="3.30.1330.60">
    <property type="entry name" value="OmpA-like domain"/>
    <property type="match status" value="1"/>
</dbReference>
<evidence type="ECO:0000259" key="7">
    <source>
        <dbReference type="PROSITE" id="PS51123"/>
    </source>
</evidence>
<dbReference type="SUPFAM" id="SSF103088">
    <property type="entry name" value="OmpA-like"/>
    <property type="match status" value="1"/>
</dbReference>
<protein>
    <submittedName>
        <fullName evidence="8">OmpA family protein</fullName>
    </submittedName>
</protein>
<feature type="chain" id="PRO_5019158642" evidence="6">
    <location>
        <begin position="20"/>
        <end position="419"/>
    </location>
</feature>
<dbReference type="PANTHER" id="PTHR30329">
    <property type="entry name" value="STATOR ELEMENT OF FLAGELLAR MOTOR COMPLEX"/>
    <property type="match status" value="1"/>
</dbReference>
<dbReference type="Pfam" id="PF00691">
    <property type="entry name" value="OmpA"/>
    <property type="match status" value="1"/>
</dbReference>
<dbReference type="OrthoDB" id="9800869at2"/>
<dbReference type="InterPro" id="IPR050330">
    <property type="entry name" value="Bact_OuterMem_StrucFunc"/>
</dbReference>
<gene>
    <name evidence="8" type="ORF">D7322_23215</name>
</gene>
<accession>A0A420VRZ8</accession>
<name>A0A420VRZ8_9SPHI</name>
<reference evidence="8 9" key="1">
    <citation type="submission" date="2018-10" db="EMBL/GenBank/DDBJ databases">
        <title>Sphingobacterium sp. M05W1-28.</title>
        <authorList>
            <person name="Cai H."/>
        </authorList>
    </citation>
    <scope>NUCLEOTIDE SEQUENCE [LARGE SCALE GENOMIC DNA]</scope>
    <source>
        <strain evidence="8 9">M05W1-28</strain>
    </source>
</reference>
<dbReference type="Proteomes" id="UP000282423">
    <property type="component" value="Unassembled WGS sequence"/>
</dbReference>
<keyword evidence="6" id="KW-0732">Signal</keyword>
<keyword evidence="2 4" id="KW-0472">Membrane</keyword>
<evidence type="ECO:0000256" key="3">
    <source>
        <dbReference type="ARBA" id="ARBA00023237"/>
    </source>
</evidence>
<feature type="region of interest" description="Disordered" evidence="5">
    <location>
        <begin position="44"/>
        <end position="73"/>
    </location>
</feature>
<sequence length="419" mass="46293">MKKIFFTSVMLLLGGSAIAQGFLNKLKQKAENMATKTLENVIDGKNNTGKKTSIESNASGDDNGHQENEPVGKKTALSGTTTYDFIPGSKVLLADDFSQDALGQFPLKWYTRSKGEVVTLNNAKGKWLRLYPGAFVSPVVNIGENATIEFDLIMDWPLAGGYMVPAFNFAFYDRGNKGEIMSYDYRLKNCLKVGIAPYRSEAAVQLTSYENVAKKLETDKYRVANFDRKVGNVIHVAISIQKERIRIWLDKEKVFDLPNAVPLNSNFNQLKLDMGSSNYTNDQLGFYVSNFKIAEGSGDRRSKLLSGGKLETSGILFATNSAEIKSDSEGTIEEVATVLRENPELKIRIIGHTDAVGNASANLTLSKKRADAVRDILINDYQIEIGQIETDGKGDTAPVADESNEQNKAKNRRVEFVKI</sequence>
<keyword evidence="9" id="KW-1185">Reference proteome</keyword>
<evidence type="ECO:0000256" key="1">
    <source>
        <dbReference type="ARBA" id="ARBA00004442"/>
    </source>
</evidence>
<dbReference type="InterPro" id="IPR036737">
    <property type="entry name" value="OmpA-like_sf"/>
</dbReference>
<dbReference type="CDD" id="cd07185">
    <property type="entry name" value="OmpA_C-like"/>
    <property type="match status" value="1"/>
</dbReference>
<evidence type="ECO:0000256" key="5">
    <source>
        <dbReference type="SAM" id="MobiDB-lite"/>
    </source>
</evidence>
<evidence type="ECO:0000256" key="2">
    <source>
        <dbReference type="ARBA" id="ARBA00023136"/>
    </source>
</evidence>